<keyword evidence="2" id="KW-1185">Reference proteome</keyword>
<dbReference type="EMBL" id="JACHJG010000003">
    <property type="protein sequence ID" value="MBB4886028.1"/>
    <property type="molecule type" value="Genomic_DNA"/>
</dbReference>
<evidence type="ECO:0000313" key="1">
    <source>
        <dbReference type="EMBL" id="MBB4886028.1"/>
    </source>
</evidence>
<accession>A0A7W7L9B5</accession>
<proteinExistence type="predicted"/>
<organism evidence="1 2">
    <name type="scientific">Streptomyces netropsis</name>
    <name type="common">Streptoverticillium netropsis</name>
    <dbReference type="NCBI Taxonomy" id="55404"/>
    <lineage>
        <taxon>Bacteria</taxon>
        <taxon>Bacillati</taxon>
        <taxon>Actinomycetota</taxon>
        <taxon>Actinomycetes</taxon>
        <taxon>Kitasatosporales</taxon>
        <taxon>Streptomycetaceae</taxon>
        <taxon>Streptomyces</taxon>
    </lineage>
</organism>
<reference evidence="1 2" key="1">
    <citation type="submission" date="2020-08" db="EMBL/GenBank/DDBJ databases">
        <title>Genomic Encyclopedia of Type Strains, Phase III (KMG-III): the genomes of soil and plant-associated and newly described type strains.</title>
        <authorList>
            <person name="Whitman W."/>
        </authorList>
    </citation>
    <scope>NUCLEOTIDE SEQUENCE [LARGE SCALE GENOMIC DNA]</scope>
    <source>
        <strain evidence="1 2">CECT 3265</strain>
    </source>
</reference>
<evidence type="ECO:0000313" key="2">
    <source>
        <dbReference type="Proteomes" id="UP000556436"/>
    </source>
</evidence>
<dbReference type="RefSeq" id="WP_184733010.1">
    <property type="nucleotide sequence ID" value="NZ_BMRW01000003.1"/>
</dbReference>
<gene>
    <name evidence="1" type="ORF">FHS38_002057</name>
</gene>
<dbReference type="Proteomes" id="UP000556436">
    <property type="component" value="Unassembled WGS sequence"/>
</dbReference>
<protein>
    <submittedName>
        <fullName evidence="1">Uncharacterized protein</fullName>
    </submittedName>
</protein>
<sequence>MTDEVARVLLERLRAIDWEDDDAPYDHAKSRAALLREHLRRTALWAQAFEAELSWPYLDLAELIDPSVRLDDDVRAELKEYLDEEVGWPQVEATIVGAVHWAVFRAKSQVALPDLDDPYEPLLIMYERGGAFSIESNFIDLNGETLRVKPLGEHASIEPVVALDPAALDALDEHDE</sequence>
<name>A0A7W7L9B5_STRNE</name>
<comment type="caution">
    <text evidence="1">The sequence shown here is derived from an EMBL/GenBank/DDBJ whole genome shotgun (WGS) entry which is preliminary data.</text>
</comment>
<dbReference type="AlphaFoldDB" id="A0A7W7L9B5"/>